<dbReference type="SMART" id="SM00028">
    <property type="entry name" value="TPR"/>
    <property type="match status" value="3"/>
</dbReference>
<feature type="repeat" description="TPR" evidence="3">
    <location>
        <begin position="3"/>
        <end position="36"/>
    </location>
</feature>
<protein>
    <submittedName>
        <fullName evidence="4">Uncharacterized protein</fullName>
    </submittedName>
</protein>
<dbReference type="PANTHER" id="PTHR45831">
    <property type="entry name" value="LD24721P"/>
    <property type="match status" value="1"/>
</dbReference>
<accession>A0A397TDX5</accession>
<keyword evidence="2 3" id="KW-0802">TPR repeat</keyword>
<proteinExistence type="predicted"/>
<dbReference type="InterPro" id="IPR011990">
    <property type="entry name" value="TPR-like_helical_dom_sf"/>
</dbReference>
<dbReference type="GO" id="GO:0016020">
    <property type="term" value="C:membrane"/>
    <property type="evidence" value="ECO:0007669"/>
    <property type="project" value="TreeGrafter"/>
</dbReference>
<sequence>MAALTCRQVGNDFFKEGRWREAIDKYTDAINLDPNDHLSYTNRATTYSKMKNYTAAIRDCKKSIEIEPKHIKAYYRLANSLKMLHCYDESLVTFNTFLGFEPNNNLAQNERTQVKTAIFKEKLQGAQVHPALRILSWANCDNDPLSCKARLLAATLEFNKGNEDGKNRNVKGLIEITEGIMLDERCFIIPSSINLAVNTAFEQNKALSPTLSVRATILKYKQRLAQDGWDSVLPALATNIRAAFLIGYMSRFTPDVRNIDQGIENIRRAIELASFATEIAPVATDDINSIDPILKITFLRTLKVHLMEAILIKYKRNIEMIDLFDKVLQLAKEVIESCNENPISTEDTISYCAYYRGHLEEAYGAIGSAYNERSKFSRGELGFQERDLKLLLESVKNYEKANEYFPSDDPKFALFHYLTASYKLMIGGCTLHEIKQHAQKAKECEKEAYPVFGNYLGDIFEKSMVFQALEQLKRPNNIASDDKYFLPQACHVSSNSEEEEQRFIREYEARTGGTIAATMDLSQAAARANAEFLRNGISIISSDKQ</sequence>
<dbReference type="PROSITE" id="PS50005">
    <property type="entry name" value="TPR"/>
    <property type="match status" value="2"/>
</dbReference>
<feature type="repeat" description="TPR" evidence="3">
    <location>
        <begin position="37"/>
        <end position="70"/>
    </location>
</feature>
<name>A0A397TDX5_9GLOM</name>
<dbReference type="Proteomes" id="UP000265703">
    <property type="component" value="Unassembled WGS sequence"/>
</dbReference>
<reference evidence="4 5" key="1">
    <citation type="submission" date="2018-06" db="EMBL/GenBank/DDBJ databases">
        <title>Comparative genomics reveals the genomic features of Rhizophagus irregularis, R. cerebriforme, R. diaphanum and Gigaspora rosea, and their symbiotic lifestyle signature.</title>
        <authorList>
            <person name="Morin E."/>
            <person name="San Clemente H."/>
            <person name="Chen E.C.H."/>
            <person name="De La Providencia I."/>
            <person name="Hainaut M."/>
            <person name="Kuo A."/>
            <person name="Kohler A."/>
            <person name="Murat C."/>
            <person name="Tang N."/>
            <person name="Roy S."/>
            <person name="Loubradou J."/>
            <person name="Henrissat B."/>
            <person name="Grigoriev I.V."/>
            <person name="Corradi N."/>
            <person name="Roux C."/>
            <person name="Martin F.M."/>
        </authorList>
    </citation>
    <scope>NUCLEOTIDE SEQUENCE [LARGE SCALE GENOMIC DNA]</scope>
    <source>
        <strain evidence="4 5">DAOM 227022</strain>
    </source>
</reference>
<dbReference type="GO" id="GO:0006620">
    <property type="term" value="P:post-translational protein targeting to endoplasmic reticulum membrane"/>
    <property type="evidence" value="ECO:0007669"/>
    <property type="project" value="TreeGrafter"/>
</dbReference>
<evidence type="ECO:0000256" key="3">
    <source>
        <dbReference type="PROSITE-ProRule" id="PRU00339"/>
    </source>
</evidence>
<dbReference type="InterPro" id="IPR047150">
    <property type="entry name" value="SGT"/>
</dbReference>
<dbReference type="GO" id="GO:0072380">
    <property type="term" value="C:TRC complex"/>
    <property type="evidence" value="ECO:0007669"/>
    <property type="project" value="TreeGrafter"/>
</dbReference>
<evidence type="ECO:0000313" key="4">
    <source>
        <dbReference type="EMBL" id="RIA94675.1"/>
    </source>
</evidence>
<evidence type="ECO:0000313" key="5">
    <source>
        <dbReference type="Proteomes" id="UP000265703"/>
    </source>
</evidence>
<dbReference type="InterPro" id="IPR019734">
    <property type="entry name" value="TPR_rpt"/>
</dbReference>
<comment type="caution">
    <text evidence="4">The sequence shown here is derived from an EMBL/GenBank/DDBJ whole genome shotgun (WGS) entry which is preliminary data.</text>
</comment>
<dbReference type="PANTHER" id="PTHR45831:SF5">
    <property type="entry name" value="STI1 DOMAIN-CONTAINING PROTEIN"/>
    <property type="match status" value="1"/>
</dbReference>
<keyword evidence="5" id="KW-1185">Reference proteome</keyword>
<dbReference type="GO" id="GO:0060090">
    <property type="term" value="F:molecular adaptor activity"/>
    <property type="evidence" value="ECO:0007669"/>
    <property type="project" value="TreeGrafter"/>
</dbReference>
<dbReference type="Pfam" id="PF00515">
    <property type="entry name" value="TPR_1"/>
    <property type="match status" value="1"/>
</dbReference>
<dbReference type="OrthoDB" id="2121326at2759"/>
<dbReference type="Gene3D" id="1.25.40.10">
    <property type="entry name" value="Tetratricopeptide repeat domain"/>
    <property type="match status" value="1"/>
</dbReference>
<dbReference type="EMBL" id="QKYT01000076">
    <property type="protein sequence ID" value="RIA94675.1"/>
    <property type="molecule type" value="Genomic_DNA"/>
</dbReference>
<dbReference type="SUPFAM" id="SSF48452">
    <property type="entry name" value="TPR-like"/>
    <property type="match status" value="1"/>
</dbReference>
<organism evidence="4 5">
    <name type="scientific">Glomus cerebriforme</name>
    <dbReference type="NCBI Taxonomy" id="658196"/>
    <lineage>
        <taxon>Eukaryota</taxon>
        <taxon>Fungi</taxon>
        <taxon>Fungi incertae sedis</taxon>
        <taxon>Mucoromycota</taxon>
        <taxon>Glomeromycotina</taxon>
        <taxon>Glomeromycetes</taxon>
        <taxon>Glomerales</taxon>
        <taxon>Glomeraceae</taxon>
        <taxon>Glomus</taxon>
    </lineage>
</organism>
<keyword evidence="1" id="KW-0677">Repeat</keyword>
<dbReference type="AlphaFoldDB" id="A0A397TDX5"/>
<evidence type="ECO:0000256" key="2">
    <source>
        <dbReference type="ARBA" id="ARBA00022803"/>
    </source>
</evidence>
<dbReference type="STRING" id="658196.A0A397TDX5"/>
<evidence type="ECO:0000256" key="1">
    <source>
        <dbReference type="ARBA" id="ARBA00022737"/>
    </source>
</evidence>
<gene>
    <name evidence="4" type="ORF">C1645_734653</name>
</gene>